<dbReference type="InterPro" id="IPR052434">
    <property type="entry name" value="Tectonic-like_complex_comp"/>
</dbReference>
<dbReference type="EMBL" id="GG686046">
    <property type="protein sequence ID" value="EEQ99065.1"/>
    <property type="molecule type" value="Genomic_DNA"/>
</dbReference>
<dbReference type="Proteomes" id="UP000007800">
    <property type="component" value="Unassembled WGS sequence"/>
</dbReference>
<proteinExistence type="predicted"/>
<dbReference type="GeneID" id="9044389"/>
<evidence type="ECO:0000313" key="3">
    <source>
        <dbReference type="Proteomes" id="UP000007800"/>
    </source>
</evidence>
<dbReference type="GO" id="GO:0035869">
    <property type="term" value="C:ciliary transition zone"/>
    <property type="evidence" value="ECO:0007669"/>
    <property type="project" value="TreeGrafter"/>
</dbReference>
<dbReference type="OrthoDB" id="2162143at2759"/>
<organism evidence="3">
    <name type="scientific">Perkinsus marinus (strain ATCC 50983 / TXsc)</name>
    <dbReference type="NCBI Taxonomy" id="423536"/>
    <lineage>
        <taxon>Eukaryota</taxon>
        <taxon>Sar</taxon>
        <taxon>Alveolata</taxon>
        <taxon>Perkinsozoa</taxon>
        <taxon>Perkinsea</taxon>
        <taxon>Perkinsida</taxon>
        <taxon>Perkinsidae</taxon>
        <taxon>Perkinsus</taxon>
    </lineage>
</organism>
<dbReference type="Pfam" id="PF24656">
    <property type="entry name" value="CEPT76_peptidase"/>
    <property type="match status" value="1"/>
</dbReference>
<evidence type="ECO:0000259" key="1">
    <source>
        <dbReference type="Pfam" id="PF24656"/>
    </source>
</evidence>
<dbReference type="GO" id="GO:1904491">
    <property type="term" value="P:protein localization to ciliary transition zone"/>
    <property type="evidence" value="ECO:0007669"/>
    <property type="project" value="TreeGrafter"/>
</dbReference>
<dbReference type="RefSeq" id="XP_002766348.1">
    <property type="nucleotide sequence ID" value="XM_002766302.1"/>
</dbReference>
<dbReference type="PANTHER" id="PTHR20837">
    <property type="entry name" value="CENTROSOMAL PROTEIN-RELATED"/>
    <property type="match status" value="1"/>
</dbReference>
<dbReference type="InterPro" id="IPR056290">
    <property type="entry name" value="CEPT76/DRC7_peptidase-like_dom"/>
</dbReference>
<reference evidence="2 3" key="1">
    <citation type="submission" date="2008-07" db="EMBL/GenBank/DDBJ databases">
        <authorList>
            <person name="El-Sayed N."/>
            <person name="Caler E."/>
            <person name="Inman J."/>
            <person name="Amedeo P."/>
            <person name="Hass B."/>
            <person name="Wortman J."/>
        </authorList>
    </citation>
    <scope>NUCLEOTIDE SEQUENCE [LARGE SCALE GENOMIC DNA]</scope>
    <source>
        <strain evidence="3">ATCC 50983 / TXsc</strain>
    </source>
</reference>
<dbReference type="AlphaFoldDB" id="C5LVZ5"/>
<dbReference type="GO" id="GO:1905515">
    <property type="term" value="P:non-motile cilium assembly"/>
    <property type="evidence" value="ECO:0007669"/>
    <property type="project" value="TreeGrafter"/>
</dbReference>
<dbReference type="InParanoid" id="C5LVZ5"/>
<dbReference type="PANTHER" id="PTHR20837:SF0">
    <property type="entry name" value="COILED-COIL AND C2 DOMAIN-CONTAINING PROTEIN 2A"/>
    <property type="match status" value="1"/>
</dbReference>
<sequence length="280" mass="31277">MSVNATKQLDLHIQIIKVTGLPKRRAHADFNPRQWGRSYNAASGFTQYNGLHRGFTSTGYNIESWSQGRESEKVNDAFPEAVTLGYFPTDPREEMSGSHIVLSATANPLLSIARKQQQDVTPGAEPRALLAHVQRWLEKLRSTHSGCVVEGSMALGTDLDGRSVLACRYVAQPLTPPGEVTSLDDPHAIERSARFVSMIPFLTDDQIFASLSGGAKLNLDVWCTPQNFIDIRAGDWEEHATLLCCYFKKIDAHRRLRNPDYPVIDSFCMACYYIADERAM</sequence>
<protein>
    <recommendedName>
        <fullName evidence="1">CEP76/DRC7 peptidase-like domain-containing protein</fullName>
    </recommendedName>
</protein>
<gene>
    <name evidence="2" type="ORF">Pmar_PMAR019710</name>
</gene>
<evidence type="ECO:0000313" key="2">
    <source>
        <dbReference type="EMBL" id="EEQ99065.1"/>
    </source>
</evidence>
<name>C5LVZ5_PERM5</name>
<keyword evidence="3" id="KW-1185">Reference proteome</keyword>
<accession>C5LVZ5</accession>
<feature type="domain" description="CEP76/DRC7 peptidase-like" evidence="1">
    <location>
        <begin position="220"/>
        <end position="251"/>
    </location>
</feature>
<dbReference type="OMA" id="ATLLCCY"/>